<proteinExistence type="predicted"/>
<dbReference type="AlphaFoldDB" id="A0A3L7A2P8"/>
<sequence length="253" mass="27652">MNARFEPKTLDGLAAARRLRDTGKVTPGWCLQVTWQAFGSPRSDQKHDAYPWATDARKGAQEEGALTRGRLEDAPPGAVLYWSGVWGTWLRDGKRIWGDAGHVAIVTADRKIATIDLPKRGGTGAVTPAEFREAWRHLVFEGWAIGPGAFLGHTVIGEQPVTPESAKPAAPKPNFQGETMAKIIREEGKNGRVALITELGARVYGDTAGRDFSIGLNIELFGEHPKPLTRDQFDTAVREAENRGRDYLAAARS</sequence>
<dbReference type="EMBL" id="RCUX01000011">
    <property type="protein sequence ID" value="RLP74344.1"/>
    <property type="molecule type" value="Genomic_DNA"/>
</dbReference>
<evidence type="ECO:0000313" key="1">
    <source>
        <dbReference type="EMBL" id="RLP74344.1"/>
    </source>
</evidence>
<gene>
    <name evidence="1" type="ORF">D9V32_13430</name>
</gene>
<dbReference type="Proteomes" id="UP000272503">
    <property type="component" value="Unassembled WGS sequence"/>
</dbReference>
<name>A0A3L7A2P8_9MICO</name>
<evidence type="ECO:0000313" key="2">
    <source>
        <dbReference type="Proteomes" id="UP000272503"/>
    </source>
</evidence>
<accession>A0A3L7A2P8</accession>
<dbReference type="RefSeq" id="WP_121649426.1">
    <property type="nucleotide sequence ID" value="NZ_RCUX01000011.1"/>
</dbReference>
<keyword evidence="2" id="KW-1185">Reference proteome</keyword>
<organism evidence="1 2">
    <name type="scientific">Mycetocola tolaasinivorans</name>
    <dbReference type="NCBI Taxonomy" id="76635"/>
    <lineage>
        <taxon>Bacteria</taxon>
        <taxon>Bacillati</taxon>
        <taxon>Actinomycetota</taxon>
        <taxon>Actinomycetes</taxon>
        <taxon>Micrococcales</taxon>
        <taxon>Microbacteriaceae</taxon>
        <taxon>Mycetocola</taxon>
    </lineage>
</organism>
<reference evidence="1 2" key="1">
    <citation type="submission" date="2018-10" db="EMBL/GenBank/DDBJ databases">
        <authorList>
            <person name="Li J."/>
        </authorList>
    </citation>
    <scope>NUCLEOTIDE SEQUENCE [LARGE SCALE GENOMIC DNA]</scope>
    <source>
        <strain evidence="1 2">IF 016277</strain>
    </source>
</reference>
<protein>
    <submittedName>
        <fullName evidence="1">Uncharacterized protein</fullName>
    </submittedName>
</protein>
<comment type="caution">
    <text evidence="1">The sequence shown here is derived from an EMBL/GenBank/DDBJ whole genome shotgun (WGS) entry which is preliminary data.</text>
</comment>
<dbReference type="OrthoDB" id="5125734at2"/>